<dbReference type="CDD" id="cd06170">
    <property type="entry name" value="LuxR_C_like"/>
    <property type="match status" value="1"/>
</dbReference>
<dbReference type="PANTHER" id="PTHR43214">
    <property type="entry name" value="TWO-COMPONENT RESPONSE REGULATOR"/>
    <property type="match status" value="1"/>
</dbReference>
<dbReference type="SUPFAM" id="SSF52172">
    <property type="entry name" value="CheY-like"/>
    <property type="match status" value="1"/>
</dbReference>
<evidence type="ECO:0000313" key="7">
    <source>
        <dbReference type="Proteomes" id="UP000199423"/>
    </source>
</evidence>
<dbReference type="InterPro" id="IPR011006">
    <property type="entry name" value="CheY-like_superfamily"/>
</dbReference>
<dbReference type="AlphaFoldDB" id="A0A1I7NQN4"/>
<feature type="modified residue" description="4-aspartylphosphate" evidence="3">
    <location>
        <position position="56"/>
    </location>
</feature>
<dbReference type="InterPro" id="IPR001789">
    <property type="entry name" value="Sig_transdc_resp-reg_receiver"/>
</dbReference>
<dbReference type="PROSITE" id="PS50110">
    <property type="entry name" value="RESPONSE_REGULATORY"/>
    <property type="match status" value="1"/>
</dbReference>
<keyword evidence="1 3" id="KW-0597">Phosphoprotein</keyword>
<dbReference type="STRING" id="51670.SAMN04488557_2942"/>
<name>A0A1I7NQN4_9HYPH</name>
<dbReference type="PROSITE" id="PS50043">
    <property type="entry name" value="HTH_LUXR_2"/>
    <property type="match status" value="1"/>
</dbReference>
<dbReference type="Proteomes" id="UP000199423">
    <property type="component" value="Unassembled WGS sequence"/>
</dbReference>
<dbReference type="PANTHER" id="PTHR43214:SF43">
    <property type="entry name" value="TWO-COMPONENT RESPONSE REGULATOR"/>
    <property type="match status" value="1"/>
</dbReference>
<dbReference type="GO" id="GO:0003677">
    <property type="term" value="F:DNA binding"/>
    <property type="evidence" value="ECO:0007669"/>
    <property type="project" value="UniProtKB-KW"/>
</dbReference>
<dbReference type="SMART" id="SM00421">
    <property type="entry name" value="HTH_LUXR"/>
    <property type="match status" value="1"/>
</dbReference>
<proteinExistence type="predicted"/>
<dbReference type="InterPro" id="IPR016032">
    <property type="entry name" value="Sig_transdc_resp-reg_C-effctor"/>
</dbReference>
<dbReference type="InterPro" id="IPR058245">
    <property type="entry name" value="NreC/VraR/RcsB-like_REC"/>
</dbReference>
<dbReference type="GO" id="GO:0006355">
    <property type="term" value="P:regulation of DNA-templated transcription"/>
    <property type="evidence" value="ECO:0007669"/>
    <property type="project" value="InterPro"/>
</dbReference>
<evidence type="ECO:0000256" key="2">
    <source>
        <dbReference type="ARBA" id="ARBA00023125"/>
    </source>
</evidence>
<feature type="domain" description="Response regulatory" evidence="5">
    <location>
        <begin position="5"/>
        <end position="120"/>
    </location>
</feature>
<dbReference type="InterPro" id="IPR000792">
    <property type="entry name" value="Tscrpt_reg_LuxR_C"/>
</dbReference>
<dbReference type="Pfam" id="PF00196">
    <property type="entry name" value="GerE"/>
    <property type="match status" value="1"/>
</dbReference>
<protein>
    <submittedName>
        <fullName evidence="6">DNA-binding response regulator, NarL/FixJ family, contains REC and HTH domains</fullName>
    </submittedName>
</protein>
<accession>A0A1I7NQN4</accession>
<organism evidence="6 7">
    <name type="scientific">Hyphomicrobium facile</name>
    <dbReference type="NCBI Taxonomy" id="51670"/>
    <lineage>
        <taxon>Bacteria</taxon>
        <taxon>Pseudomonadati</taxon>
        <taxon>Pseudomonadota</taxon>
        <taxon>Alphaproteobacteria</taxon>
        <taxon>Hyphomicrobiales</taxon>
        <taxon>Hyphomicrobiaceae</taxon>
        <taxon>Hyphomicrobium</taxon>
    </lineage>
</organism>
<dbReference type="SUPFAM" id="SSF46894">
    <property type="entry name" value="C-terminal effector domain of the bipartite response regulators"/>
    <property type="match status" value="1"/>
</dbReference>
<keyword evidence="2 6" id="KW-0238">DNA-binding</keyword>
<dbReference type="EMBL" id="FPCH01000003">
    <property type="protein sequence ID" value="SFV37001.1"/>
    <property type="molecule type" value="Genomic_DNA"/>
</dbReference>
<sequence length="214" mass="23019">MANVRVAVIDDHPLLRAGVIHSLKTAGDFDVVAEGGSAHDAIAIAQNLRPDAILLDVNMPGLGLEAALQISKAHPNIRLIMLTICDLDDCVATCLEAGVAGYVLKGTSPAELARVVRSVCEGESYVTPALAARILTKIRVRTAPKAKAQSPQNDLTSREEAVLDQLALGLKNKEIARVLSLSEKTVKHYMTSIMQKLQVRSRLEAALRVKERSV</sequence>
<evidence type="ECO:0000256" key="3">
    <source>
        <dbReference type="PROSITE-ProRule" id="PRU00169"/>
    </source>
</evidence>
<dbReference type="RefSeq" id="WP_244531269.1">
    <property type="nucleotide sequence ID" value="NZ_FPCH01000003.1"/>
</dbReference>
<gene>
    <name evidence="6" type="ORF">SAMN04488557_2942</name>
</gene>
<dbReference type="GO" id="GO:0000160">
    <property type="term" value="P:phosphorelay signal transduction system"/>
    <property type="evidence" value="ECO:0007669"/>
    <property type="project" value="InterPro"/>
</dbReference>
<dbReference type="PROSITE" id="PS00622">
    <property type="entry name" value="HTH_LUXR_1"/>
    <property type="match status" value="1"/>
</dbReference>
<feature type="domain" description="HTH luxR-type" evidence="4">
    <location>
        <begin position="148"/>
        <end position="213"/>
    </location>
</feature>
<dbReference type="Gene3D" id="3.40.50.2300">
    <property type="match status" value="1"/>
</dbReference>
<reference evidence="7" key="1">
    <citation type="submission" date="2016-10" db="EMBL/GenBank/DDBJ databases">
        <authorList>
            <person name="Varghese N."/>
            <person name="Submissions S."/>
        </authorList>
    </citation>
    <scope>NUCLEOTIDE SEQUENCE [LARGE SCALE GENOMIC DNA]</scope>
    <source>
        <strain evidence="7">DSM 1565</strain>
    </source>
</reference>
<dbReference type="SMART" id="SM00448">
    <property type="entry name" value="REC"/>
    <property type="match status" value="1"/>
</dbReference>
<evidence type="ECO:0000256" key="1">
    <source>
        <dbReference type="ARBA" id="ARBA00022553"/>
    </source>
</evidence>
<dbReference type="PRINTS" id="PR00038">
    <property type="entry name" value="HTHLUXR"/>
</dbReference>
<keyword evidence="7" id="KW-1185">Reference proteome</keyword>
<evidence type="ECO:0000259" key="4">
    <source>
        <dbReference type="PROSITE" id="PS50043"/>
    </source>
</evidence>
<dbReference type="Pfam" id="PF00072">
    <property type="entry name" value="Response_reg"/>
    <property type="match status" value="1"/>
</dbReference>
<evidence type="ECO:0000313" key="6">
    <source>
        <dbReference type="EMBL" id="SFV37001.1"/>
    </source>
</evidence>
<evidence type="ECO:0000259" key="5">
    <source>
        <dbReference type="PROSITE" id="PS50110"/>
    </source>
</evidence>
<dbReference type="CDD" id="cd17535">
    <property type="entry name" value="REC_NarL-like"/>
    <property type="match status" value="1"/>
</dbReference>
<dbReference type="InterPro" id="IPR039420">
    <property type="entry name" value="WalR-like"/>
</dbReference>